<organism evidence="4 5">
    <name type="scientific">Necator americanus</name>
    <name type="common">Human hookworm</name>
    <dbReference type="NCBI Taxonomy" id="51031"/>
    <lineage>
        <taxon>Eukaryota</taxon>
        <taxon>Metazoa</taxon>
        <taxon>Ecdysozoa</taxon>
        <taxon>Nematoda</taxon>
        <taxon>Chromadorea</taxon>
        <taxon>Rhabditida</taxon>
        <taxon>Rhabditina</taxon>
        <taxon>Rhabditomorpha</taxon>
        <taxon>Strongyloidea</taxon>
        <taxon>Ancylostomatidae</taxon>
        <taxon>Bunostominae</taxon>
        <taxon>Necator</taxon>
    </lineage>
</organism>
<keyword evidence="3" id="KW-0732">Signal</keyword>
<sequence>MKSSGLLLVVWLGLTTNTVAVDVARAILHPRTFEDSLCIYVVAIFVGGWITLLTFVFSYWLYFRAPVPQYTYQLVTGGCVPVTPDIYSGSEGVDRAGVDVSPRDHRGGGESVEVHPNCEPFVYAEQATQQVSLGETPTQEDYEM</sequence>
<name>A0ABR1C0N4_NECAM</name>
<comment type="caution">
    <text evidence="4">The sequence shown here is derived from an EMBL/GenBank/DDBJ whole genome shotgun (WGS) entry which is preliminary data.</text>
</comment>
<reference evidence="4 5" key="1">
    <citation type="submission" date="2023-08" db="EMBL/GenBank/DDBJ databases">
        <title>A Necator americanus chromosomal reference genome.</title>
        <authorList>
            <person name="Ilik V."/>
            <person name="Petrzelkova K.J."/>
            <person name="Pardy F."/>
            <person name="Fuh T."/>
            <person name="Niatou-Singa F.S."/>
            <person name="Gouil Q."/>
            <person name="Baker L."/>
            <person name="Ritchie M.E."/>
            <person name="Jex A.R."/>
            <person name="Gazzola D."/>
            <person name="Li H."/>
            <person name="Toshio Fujiwara R."/>
            <person name="Zhan B."/>
            <person name="Aroian R.V."/>
            <person name="Pafco B."/>
            <person name="Schwarz E.M."/>
        </authorList>
    </citation>
    <scope>NUCLEOTIDE SEQUENCE [LARGE SCALE GENOMIC DNA]</scope>
    <source>
        <strain evidence="4 5">Aroian</strain>
        <tissue evidence="4">Whole animal</tissue>
    </source>
</reference>
<feature type="region of interest" description="Disordered" evidence="1">
    <location>
        <begin position="93"/>
        <end position="112"/>
    </location>
</feature>
<gene>
    <name evidence="4" type="primary">Necator_chrI.g3776</name>
    <name evidence="4" type="ORF">RB195_007647</name>
</gene>
<keyword evidence="2" id="KW-0472">Membrane</keyword>
<evidence type="ECO:0000256" key="1">
    <source>
        <dbReference type="SAM" id="MobiDB-lite"/>
    </source>
</evidence>
<evidence type="ECO:0000313" key="4">
    <source>
        <dbReference type="EMBL" id="KAK6731300.1"/>
    </source>
</evidence>
<protein>
    <submittedName>
        <fullName evidence="4">Uncharacterized protein</fullName>
    </submittedName>
</protein>
<evidence type="ECO:0000256" key="2">
    <source>
        <dbReference type="SAM" id="Phobius"/>
    </source>
</evidence>
<evidence type="ECO:0000313" key="5">
    <source>
        <dbReference type="Proteomes" id="UP001303046"/>
    </source>
</evidence>
<feature type="transmembrane region" description="Helical" evidence="2">
    <location>
        <begin position="39"/>
        <end position="62"/>
    </location>
</feature>
<keyword evidence="2" id="KW-0812">Transmembrane</keyword>
<keyword evidence="2" id="KW-1133">Transmembrane helix</keyword>
<proteinExistence type="predicted"/>
<feature type="signal peptide" evidence="3">
    <location>
        <begin position="1"/>
        <end position="20"/>
    </location>
</feature>
<evidence type="ECO:0000256" key="3">
    <source>
        <dbReference type="SAM" id="SignalP"/>
    </source>
</evidence>
<keyword evidence="5" id="KW-1185">Reference proteome</keyword>
<accession>A0ABR1C0N4</accession>
<dbReference type="Proteomes" id="UP001303046">
    <property type="component" value="Unassembled WGS sequence"/>
</dbReference>
<dbReference type="EMBL" id="JAVFWL010000001">
    <property type="protein sequence ID" value="KAK6731300.1"/>
    <property type="molecule type" value="Genomic_DNA"/>
</dbReference>
<feature type="compositionally biased region" description="Basic and acidic residues" evidence="1">
    <location>
        <begin position="93"/>
        <end position="108"/>
    </location>
</feature>
<feature type="chain" id="PRO_5045794863" evidence="3">
    <location>
        <begin position="21"/>
        <end position="144"/>
    </location>
</feature>